<evidence type="ECO:0000313" key="1">
    <source>
        <dbReference type="EMBL" id="QOV88186.1"/>
    </source>
</evidence>
<proteinExistence type="predicted"/>
<reference evidence="1 2" key="1">
    <citation type="submission" date="2020-10" db="EMBL/GenBank/DDBJ databases">
        <title>Wide distribution of Phycisphaera-like planctomycetes from WD2101 soil group in peatlands and genome analysis of the first cultivated representative.</title>
        <authorList>
            <person name="Dedysh S.N."/>
            <person name="Beletsky A.V."/>
            <person name="Ivanova A."/>
            <person name="Kulichevskaya I.S."/>
            <person name="Suzina N.E."/>
            <person name="Philippov D.A."/>
            <person name="Rakitin A.L."/>
            <person name="Mardanov A.V."/>
            <person name="Ravin N.V."/>
        </authorList>
    </citation>
    <scope>NUCLEOTIDE SEQUENCE [LARGE SCALE GENOMIC DNA]</scope>
    <source>
        <strain evidence="1 2">M1803</strain>
    </source>
</reference>
<dbReference type="AlphaFoldDB" id="A0A7M2WRT2"/>
<protein>
    <submittedName>
        <fullName evidence="1">SIMPL domain-containing protein</fullName>
    </submittedName>
</protein>
<dbReference type="PANTHER" id="PTHR34387:SF2">
    <property type="entry name" value="SLR1258 PROTEIN"/>
    <property type="match status" value="1"/>
</dbReference>
<accession>A0A7M2WRT2</accession>
<dbReference type="InterPro" id="IPR007497">
    <property type="entry name" value="SIMPL/DUF541"/>
</dbReference>
<dbReference type="EMBL" id="CP063458">
    <property type="protein sequence ID" value="QOV88186.1"/>
    <property type="molecule type" value="Genomic_DNA"/>
</dbReference>
<dbReference type="GO" id="GO:0006974">
    <property type="term" value="P:DNA damage response"/>
    <property type="evidence" value="ECO:0007669"/>
    <property type="project" value="TreeGrafter"/>
</dbReference>
<gene>
    <name evidence="1" type="ORF">IPV69_18255</name>
</gene>
<evidence type="ECO:0000313" key="2">
    <source>
        <dbReference type="Proteomes" id="UP000593765"/>
    </source>
</evidence>
<dbReference type="Gene3D" id="3.30.70.2970">
    <property type="entry name" value="Protein of unknown function (DUF541), domain 2"/>
    <property type="match status" value="1"/>
</dbReference>
<organism evidence="1 2">
    <name type="scientific">Humisphaera borealis</name>
    <dbReference type="NCBI Taxonomy" id="2807512"/>
    <lineage>
        <taxon>Bacteria</taxon>
        <taxon>Pseudomonadati</taxon>
        <taxon>Planctomycetota</taxon>
        <taxon>Phycisphaerae</taxon>
        <taxon>Tepidisphaerales</taxon>
        <taxon>Tepidisphaeraceae</taxon>
        <taxon>Humisphaera</taxon>
    </lineage>
</organism>
<dbReference type="InterPro" id="IPR052022">
    <property type="entry name" value="26kDa_periplasmic_antigen"/>
</dbReference>
<dbReference type="PIRSF" id="PIRSF029033">
    <property type="entry name" value="UCP029033"/>
    <property type="match status" value="1"/>
</dbReference>
<keyword evidence="2" id="KW-1185">Reference proteome</keyword>
<dbReference type="Proteomes" id="UP000593765">
    <property type="component" value="Chromosome"/>
</dbReference>
<dbReference type="PANTHER" id="PTHR34387">
    <property type="entry name" value="SLR1258 PROTEIN"/>
    <property type="match status" value="1"/>
</dbReference>
<dbReference type="Gene3D" id="3.30.110.170">
    <property type="entry name" value="Protein of unknown function (DUF541), domain 1"/>
    <property type="match status" value="1"/>
</dbReference>
<sequence length="247" mass="26515">MSNTKFNIFLLVLFGAAMPAAVVLSTNLARSSFEKVKLRDQTITVKGYAERPISSDRAVFSAEIGAREKELTAAYTKLEADRAKVMAFLATKGFAGDQVQLGPVAIRTLYSRDAKGNPTNQIELHSVSQSVTIASATVKSIADAARDISTVIRDGVELSASPPQYSYTKLDDVKLQMIAEATGNARLRGEALVKNSNNRLGTLRSASQGVFQITPAFSTEISDSGVNDTSSIDKTIKATVTIEYAIE</sequence>
<dbReference type="RefSeq" id="WP_206291158.1">
    <property type="nucleotide sequence ID" value="NZ_CP063458.1"/>
</dbReference>
<dbReference type="Pfam" id="PF04402">
    <property type="entry name" value="SIMPL"/>
    <property type="match status" value="1"/>
</dbReference>
<dbReference type="InterPro" id="IPR016907">
    <property type="entry name" value="UCP029033"/>
</dbReference>
<dbReference type="KEGG" id="hbs:IPV69_18255"/>
<name>A0A7M2WRT2_9BACT</name>